<dbReference type="Proteomes" id="UP000317716">
    <property type="component" value="Unassembled WGS sequence"/>
</dbReference>
<feature type="compositionally biased region" description="Basic and acidic residues" evidence="1">
    <location>
        <begin position="89"/>
        <end position="105"/>
    </location>
</feature>
<dbReference type="EMBL" id="VBOS01000029">
    <property type="protein sequence ID" value="TMQ60161.1"/>
    <property type="molecule type" value="Genomic_DNA"/>
</dbReference>
<name>A0A538T950_UNCEI</name>
<evidence type="ECO:0000259" key="2">
    <source>
        <dbReference type="SMART" id="SM00635"/>
    </source>
</evidence>
<dbReference type="AlphaFoldDB" id="A0A538T950"/>
<gene>
    <name evidence="3" type="ORF">E6K72_00915</name>
</gene>
<organism evidence="3 4">
    <name type="scientific">Eiseniibacteriota bacterium</name>
    <dbReference type="NCBI Taxonomy" id="2212470"/>
    <lineage>
        <taxon>Bacteria</taxon>
        <taxon>Candidatus Eiseniibacteriota</taxon>
    </lineage>
</organism>
<dbReference type="Gene3D" id="2.60.40.1080">
    <property type="match status" value="1"/>
</dbReference>
<dbReference type="InterPro" id="IPR003343">
    <property type="entry name" value="Big_2"/>
</dbReference>
<dbReference type="Pfam" id="PF14870">
    <property type="entry name" value="PSII_BNR"/>
    <property type="match status" value="2"/>
</dbReference>
<evidence type="ECO:0000313" key="4">
    <source>
        <dbReference type="Proteomes" id="UP000317716"/>
    </source>
</evidence>
<feature type="domain" description="BIG2" evidence="2">
    <location>
        <begin position="140"/>
        <end position="219"/>
    </location>
</feature>
<protein>
    <recommendedName>
        <fullName evidence="2">BIG2 domain-containing protein</fullName>
    </recommendedName>
</protein>
<dbReference type="InterPro" id="IPR008964">
    <property type="entry name" value="Invasin/intimin_cell_adhesion"/>
</dbReference>
<comment type="caution">
    <text evidence="3">The sequence shown here is derived from an EMBL/GenBank/DDBJ whole genome shotgun (WGS) entry which is preliminary data.</text>
</comment>
<sequence length="519" mass="53609">MVGVHRGSVPLVPRPLHGSGLFRTTAAAMRRERSRPEARADSWPAYGNWTYAVRGAGPCIASRHSDSHIQGASLEQRLASPGVAAGSRPGRERPDLVSGPKDSRSMNRSTIPMLAALGATLLAWGCGTNPPTSPITLLPNADSLAMTPDTATVSIGSAFRFSVTAFDSGGNVISANLHFSSSNAQVFTVDPSGRVVGMAEGSGVVRVTSGAASDSATVIVIAARRGWFTQTSDVATTLSGVFFLANGADGWAVGDGGRILHTTDGGSTWSQETSGSASTLASVWFTGTTEGWVAGGSGTVLHTTDGGASWSRLLNLGTTENLTDVWFATRDTGWVVGGHGVILRTFDRGTSWQQLTPTGFDLNSVSFAGTRDGWAVGDNGVILGTHDRGLTWYTVQPSLTSQPLRGVWRLSAALANAAGAAGVTLRTAAAADSATWQLGNAGSLYDLRAVCFPTAGVGYVVGYNLAGAVLRSDDGGASWQPQVANTGSRLKDVFFVDSARGWAVGENGVIVHTVTGGAP</sequence>
<dbReference type="PANTHER" id="PTHR47199">
    <property type="entry name" value="PHOTOSYSTEM II STABILITY/ASSEMBLY FACTOR HCF136, CHLOROPLASTIC"/>
    <property type="match status" value="1"/>
</dbReference>
<feature type="region of interest" description="Disordered" evidence="1">
    <location>
        <begin position="79"/>
        <end position="107"/>
    </location>
</feature>
<accession>A0A538T950</accession>
<reference evidence="3 4" key="1">
    <citation type="journal article" date="2019" name="Nat. Microbiol.">
        <title>Mediterranean grassland soil C-N compound turnover is dependent on rainfall and depth, and is mediated by genomically divergent microorganisms.</title>
        <authorList>
            <person name="Diamond S."/>
            <person name="Andeer P.F."/>
            <person name="Li Z."/>
            <person name="Crits-Christoph A."/>
            <person name="Burstein D."/>
            <person name="Anantharaman K."/>
            <person name="Lane K.R."/>
            <person name="Thomas B.C."/>
            <person name="Pan C."/>
            <person name="Northen T.R."/>
            <person name="Banfield J.F."/>
        </authorList>
    </citation>
    <scope>NUCLEOTIDE SEQUENCE [LARGE SCALE GENOMIC DNA]</scope>
    <source>
        <strain evidence="3">WS_2</strain>
    </source>
</reference>
<dbReference type="SUPFAM" id="SSF110296">
    <property type="entry name" value="Oligoxyloglucan reducing end-specific cellobiohydrolase"/>
    <property type="match status" value="1"/>
</dbReference>
<dbReference type="SUPFAM" id="SSF49373">
    <property type="entry name" value="Invasin/intimin cell-adhesion fragments"/>
    <property type="match status" value="1"/>
</dbReference>
<dbReference type="SMART" id="SM00635">
    <property type="entry name" value="BID_2"/>
    <property type="match status" value="1"/>
</dbReference>
<dbReference type="PANTHER" id="PTHR47199:SF2">
    <property type="entry name" value="PHOTOSYSTEM II STABILITY_ASSEMBLY FACTOR HCF136, CHLOROPLASTIC"/>
    <property type="match status" value="1"/>
</dbReference>
<proteinExistence type="predicted"/>
<evidence type="ECO:0000256" key="1">
    <source>
        <dbReference type="SAM" id="MobiDB-lite"/>
    </source>
</evidence>
<dbReference type="Pfam" id="PF02368">
    <property type="entry name" value="Big_2"/>
    <property type="match status" value="1"/>
</dbReference>
<dbReference type="InterPro" id="IPR028203">
    <property type="entry name" value="PSII_CF48-like_dom"/>
</dbReference>
<evidence type="ECO:0000313" key="3">
    <source>
        <dbReference type="EMBL" id="TMQ60161.1"/>
    </source>
</evidence>